<feature type="domain" description="Reverse transcriptase zinc-binding" evidence="1">
    <location>
        <begin position="111"/>
        <end position="159"/>
    </location>
</feature>
<dbReference type="InterPro" id="IPR026960">
    <property type="entry name" value="RVT-Znf"/>
</dbReference>
<comment type="caution">
    <text evidence="2">The sequence shown here is derived from an EMBL/GenBank/DDBJ whole genome shotgun (WGS) entry which is preliminary data.</text>
</comment>
<evidence type="ECO:0000313" key="2">
    <source>
        <dbReference type="EMBL" id="KAL0445705.1"/>
    </source>
</evidence>
<evidence type="ECO:0000259" key="1">
    <source>
        <dbReference type="Pfam" id="PF13966"/>
    </source>
</evidence>
<protein>
    <recommendedName>
        <fullName evidence="1">Reverse transcriptase zinc-binding domain-containing protein</fullName>
    </recommendedName>
</protein>
<gene>
    <name evidence="2" type="ORF">Slati_1698400</name>
</gene>
<accession>A0AAW2WVK7</accession>
<dbReference type="AlphaFoldDB" id="A0AAW2WVK7"/>
<organism evidence="2">
    <name type="scientific">Sesamum latifolium</name>
    <dbReference type="NCBI Taxonomy" id="2727402"/>
    <lineage>
        <taxon>Eukaryota</taxon>
        <taxon>Viridiplantae</taxon>
        <taxon>Streptophyta</taxon>
        <taxon>Embryophyta</taxon>
        <taxon>Tracheophyta</taxon>
        <taxon>Spermatophyta</taxon>
        <taxon>Magnoliopsida</taxon>
        <taxon>eudicotyledons</taxon>
        <taxon>Gunneridae</taxon>
        <taxon>Pentapetalae</taxon>
        <taxon>asterids</taxon>
        <taxon>lamiids</taxon>
        <taxon>Lamiales</taxon>
        <taxon>Pedaliaceae</taxon>
        <taxon>Sesamum</taxon>
    </lineage>
</organism>
<dbReference type="EMBL" id="JACGWN010000006">
    <property type="protein sequence ID" value="KAL0445705.1"/>
    <property type="molecule type" value="Genomic_DNA"/>
</dbReference>
<reference evidence="2" key="2">
    <citation type="journal article" date="2024" name="Plant">
        <title>Genomic evolution and insights into agronomic trait innovations of Sesamum species.</title>
        <authorList>
            <person name="Miao H."/>
            <person name="Wang L."/>
            <person name="Qu L."/>
            <person name="Liu H."/>
            <person name="Sun Y."/>
            <person name="Le M."/>
            <person name="Wang Q."/>
            <person name="Wei S."/>
            <person name="Zheng Y."/>
            <person name="Lin W."/>
            <person name="Duan Y."/>
            <person name="Cao H."/>
            <person name="Xiong S."/>
            <person name="Wang X."/>
            <person name="Wei L."/>
            <person name="Li C."/>
            <person name="Ma Q."/>
            <person name="Ju M."/>
            <person name="Zhao R."/>
            <person name="Li G."/>
            <person name="Mu C."/>
            <person name="Tian Q."/>
            <person name="Mei H."/>
            <person name="Zhang T."/>
            <person name="Gao T."/>
            <person name="Zhang H."/>
        </authorList>
    </citation>
    <scope>NUCLEOTIDE SEQUENCE</scope>
    <source>
        <strain evidence="2">KEN1</strain>
    </source>
</reference>
<proteinExistence type="predicted"/>
<name>A0AAW2WVK7_9LAMI</name>
<reference evidence="2" key="1">
    <citation type="submission" date="2020-06" db="EMBL/GenBank/DDBJ databases">
        <authorList>
            <person name="Li T."/>
            <person name="Hu X."/>
            <person name="Zhang T."/>
            <person name="Song X."/>
            <person name="Zhang H."/>
            <person name="Dai N."/>
            <person name="Sheng W."/>
            <person name="Hou X."/>
            <person name="Wei L."/>
        </authorList>
    </citation>
    <scope>NUCLEOTIDE SEQUENCE</scope>
    <source>
        <strain evidence="2">KEN1</strain>
        <tissue evidence="2">Leaf</tissue>
    </source>
</reference>
<dbReference type="Pfam" id="PF13966">
    <property type="entry name" value="zf-RVT"/>
    <property type="match status" value="1"/>
</dbReference>
<sequence length="160" mass="18633">MEGGSPQIRIWHDNWLLGVPNFRLSHRHAFYGQRLQCQNLLTRQVELGSMTSYGRFRTEEAQSILSIPLATGEVSAIWTWNHQPNGIFTVKSSYILEVAWREQSRASSSTTRSWHLLMDSGKLWRVIWGSYVPPKVRICMWRVCLDALPTIERLAERMMK</sequence>